<organism evidence="2">
    <name type="scientific">marine metagenome</name>
    <dbReference type="NCBI Taxonomy" id="408172"/>
    <lineage>
        <taxon>unclassified sequences</taxon>
        <taxon>metagenomes</taxon>
        <taxon>ecological metagenomes</taxon>
    </lineage>
</organism>
<sequence>YFYGQRAQKERIEDIGRVHKLPLKRIANFDYFPDSLRIAMIGLLSKGQRDLSLVVATRDTAKERKKWEKRVKKAEKKEELPKKVKPIWKLKELDFGIFGEMTMNIDVSPNGESIVYTKYRYGEKQSLVFDIWKLDVESKEKTLLTSSMRSNYPVFSPDSKKILFIAHQNSTTQLYIMDQDGGNIKQITENTGDVQILTPVWSPDGKSVAYAQSDSDGFLDIHIMDLGSSETKQITNSAEGDLWPIWHPDGEKISYTGLYDYTPNLYTHDLTSGETIQNTDVGDIVIGAQWNDKTSTITAFTLNTVDSSRVVEIDPSRVAIKTPVVMNPAFSSWRTKTPDNPLENIVPSKDVTVQGDTPYKFYKNMAHLGTFILPDVESFFYESAFTDGLGRHIFGAAYATDYDSIHATMLQYINNTGFPFGGFWGVNYYNDFYFQLQFYNRDYMPLVETFDGISIWGELPYNFGRSLTTNHSFGYALFLMERTPYLPEGSLDIFKEPKGGREGRISLSYTFKNKRNHLRNLFAPNQGYGFKVQSDITDKSIWGDFDYTKTELDFYTNQKLWPLSLYARGRFELMSGTPPPQDSLGLVDIPNFYLAGSYTPGREYMSPRGWSGARSGDRAIMGTLELRFPAAPFNVIEILKIFKLGQPTFALISDFGNAWKQGQAKDDMVITTGAEFRFSFSLGNFSMLIFNYGWAQSPEAWKNDFNKLSENTNLKKIKAGPRPYFRLTLINPF</sequence>
<name>A0A381PQB4_9ZZZZ</name>
<proteinExistence type="inferred from homology"/>
<dbReference type="SUPFAM" id="SSF69304">
    <property type="entry name" value="Tricorn protease N-terminal domain"/>
    <property type="match status" value="1"/>
</dbReference>
<evidence type="ECO:0000256" key="1">
    <source>
        <dbReference type="ARBA" id="ARBA00009820"/>
    </source>
</evidence>
<protein>
    <recommendedName>
        <fullName evidence="3">Bacterial surface antigen (D15) domain-containing protein</fullName>
    </recommendedName>
</protein>
<dbReference type="PANTHER" id="PTHR36842">
    <property type="entry name" value="PROTEIN TOLB HOMOLOG"/>
    <property type="match status" value="1"/>
</dbReference>
<dbReference type="PANTHER" id="PTHR36842:SF1">
    <property type="entry name" value="PROTEIN TOLB"/>
    <property type="match status" value="1"/>
</dbReference>
<dbReference type="InterPro" id="IPR011659">
    <property type="entry name" value="WD40"/>
</dbReference>
<feature type="non-terminal residue" evidence="2">
    <location>
        <position position="1"/>
    </location>
</feature>
<gene>
    <name evidence="2" type="ORF">METZ01_LOCUS21954</name>
</gene>
<dbReference type="InterPro" id="IPR011042">
    <property type="entry name" value="6-blade_b-propeller_TolB-like"/>
</dbReference>
<reference evidence="2" key="1">
    <citation type="submission" date="2018-05" db="EMBL/GenBank/DDBJ databases">
        <authorList>
            <person name="Lanie J.A."/>
            <person name="Ng W.-L."/>
            <person name="Kazmierczak K.M."/>
            <person name="Andrzejewski T.M."/>
            <person name="Davidsen T.M."/>
            <person name="Wayne K.J."/>
            <person name="Tettelin H."/>
            <person name="Glass J.I."/>
            <person name="Rusch D."/>
            <person name="Podicherti R."/>
            <person name="Tsui H.-C.T."/>
            <person name="Winkler M.E."/>
        </authorList>
    </citation>
    <scope>NUCLEOTIDE SEQUENCE</scope>
</reference>
<dbReference type="Pfam" id="PF07676">
    <property type="entry name" value="PD40"/>
    <property type="match status" value="3"/>
</dbReference>
<dbReference type="Gene3D" id="2.120.10.30">
    <property type="entry name" value="TolB, C-terminal domain"/>
    <property type="match status" value="1"/>
</dbReference>
<comment type="similarity">
    <text evidence="1">Belongs to the TolB family.</text>
</comment>
<evidence type="ECO:0008006" key="3">
    <source>
        <dbReference type="Google" id="ProtNLM"/>
    </source>
</evidence>
<accession>A0A381PQB4</accession>
<dbReference type="EMBL" id="UINC01001051">
    <property type="protein sequence ID" value="SUZ69100.1"/>
    <property type="molecule type" value="Genomic_DNA"/>
</dbReference>
<evidence type="ECO:0000313" key="2">
    <source>
        <dbReference type="EMBL" id="SUZ69100.1"/>
    </source>
</evidence>
<dbReference type="AlphaFoldDB" id="A0A381PQB4"/>
<dbReference type="Gene3D" id="2.40.160.50">
    <property type="entry name" value="membrane protein fhac: a member of the omp85/tpsb transporter family"/>
    <property type="match status" value="1"/>
</dbReference>